<keyword evidence="7 11" id="KW-0804">Transcription</keyword>
<dbReference type="EC" id="2.7.7.6" evidence="2 11"/>
<sequence length="68" mass="7403">MARITVDDCLDRIQNRFDLTLAAAYRARQLASGGTPFVDGGRNKPTVVALREIAAGHVGREVLTRHQG</sequence>
<evidence type="ECO:0000256" key="5">
    <source>
        <dbReference type="ARBA" id="ARBA00022679"/>
    </source>
</evidence>
<comment type="caution">
    <text evidence="12">The sequence shown here is derived from an EMBL/GenBank/DDBJ whole genome shotgun (WGS) entry which is preliminary data.</text>
</comment>
<evidence type="ECO:0000313" key="13">
    <source>
        <dbReference type="Proteomes" id="UP000308891"/>
    </source>
</evidence>
<dbReference type="NCBIfam" id="TIGR00690">
    <property type="entry name" value="rpoZ"/>
    <property type="match status" value="1"/>
</dbReference>
<keyword evidence="4 11" id="KW-0240">DNA-directed RNA polymerase</keyword>
<dbReference type="Proteomes" id="UP000308891">
    <property type="component" value="Unassembled WGS sequence"/>
</dbReference>
<proteinExistence type="inferred from homology"/>
<keyword evidence="13" id="KW-1185">Reference proteome</keyword>
<keyword evidence="5 11" id="KW-0808">Transferase</keyword>
<dbReference type="AlphaFoldDB" id="A0A4T0V0N8"/>
<dbReference type="RefSeq" id="WP_136551957.1">
    <property type="nucleotide sequence ID" value="NZ_STGJ01000005.1"/>
</dbReference>
<dbReference type="GO" id="GO:0000428">
    <property type="term" value="C:DNA-directed RNA polymerase complex"/>
    <property type="evidence" value="ECO:0007669"/>
    <property type="project" value="UniProtKB-KW"/>
</dbReference>
<dbReference type="InterPro" id="IPR006110">
    <property type="entry name" value="Pol_omega/Rpo6/RPB6"/>
</dbReference>
<comment type="subunit">
    <text evidence="11">The RNAP catalytic core consists of 2 alpha, 1 beta, 1 beta' and 1 omega subunit. When a sigma factor is associated with the core the holoenzyme is formed, which can initiate transcription.</text>
</comment>
<evidence type="ECO:0000256" key="4">
    <source>
        <dbReference type="ARBA" id="ARBA00022478"/>
    </source>
</evidence>
<gene>
    <name evidence="11" type="primary">rpoZ</name>
    <name evidence="12" type="ORF">E5K04_05805</name>
</gene>
<dbReference type="InterPro" id="IPR036161">
    <property type="entry name" value="RPB6/omega-like_sf"/>
</dbReference>
<dbReference type="EMBL" id="STGJ01000005">
    <property type="protein sequence ID" value="TIC84686.1"/>
    <property type="molecule type" value="Genomic_DNA"/>
</dbReference>
<evidence type="ECO:0000256" key="8">
    <source>
        <dbReference type="ARBA" id="ARBA00029924"/>
    </source>
</evidence>
<dbReference type="GO" id="GO:0003899">
    <property type="term" value="F:DNA-directed RNA polymerase activity"/>
    <property type="evidence" value="ECO:0007669"/>
    <property type="project" value="UniProtKB-UniRule"/>
</dbReference>
<comment type="similarity">
    <text evidence="1 11">Belongs to the RNA polymerase subunit omega family.</text>
</comment>
<dbReference type="InterPro" id="IPR003716">
    <property type="entry name" value="DNA-dir_RNA_pol_omega"/>
</dbReference>
<reference evidence="12 13" key="1">
    <citation type="submission" date="2019-04" db="EMBL/GenBank/DDBJ databases">
        <title>Crenobacter sp. nov.</title>
        <authorList>
            <person name="Shi S."/>
        </authorList>
    </citation>
    <scope>NUCLEOTIDE SEQUENCE [LARGE SCALE GENOMIC DNA]</scope>
    <source>
        <strain evidence="12 13">GY 70310</strain>
    </source>
</reference>
<dbReference type="PANTHER" id="PTHR34476:SF1">
    <property type="entry name" value="DNA-DIRECTED RNA POLYMERASE SUBUNIT OMEGA"/>
    <property type="match status" value="1"/>
</dbReference>
<comment type="catalytic activity">
    <reaction evidence="10 11">
        <text>RNA(n) + a ribonucleoside 5'-triphosphate = RNA(n+1) + diphosphate</text>
        <dbReference type="Rhea" id="RHEA:21248"/>
        <dbReference type="Rhea" id="RHEA-COMP:14527"/>
        <dbReference type="Rhea" id="RHEA-COMP:17342"/>
        <dbReference type="ChEBI" id="CHEBI:33019"/>
        <dbReference type="ChEBI" id="CHEBI:61557"/>
        <dbReference type="ChEBI" id="CHEBI:140395"/>
        <dbReference type="EC" id="2.7.7.6"/>
    </reaction>
</comment>
<dbReference type="PANTHER" id="PTHR34476">
    <property type="entry name" value="DNA-DIRECTED RNA POLYMERASE SUBUNIT OMEGA"/>
    <property type="match status" value="1"/>
</dbReference>
<evidence type="ECO:0000256" key="7">
    <source>
        <dbReference type="ARBA" id="ARBA00023163"/>
    </source>
</evidence>
<evidence type="ECO:0000256" key="9">
    <source>
        <dbReference type="ARBA" id="ARBA00030998"/>
    </source>
</evidence>
<evidence type="ECO:0000256" key="11">
    <source>
        <dbReference type="HAMAP-Rule" id="MF_00366"/>
    </source>
</evidence>
<name>A0A4T0V0N8_9NEIS</name>
<dbReference type="HAMAP" id="MF_00366">
    <property type="entry name" value="RNApol_bact_RpoZ"/>
    <property type="match status" value="1"/>
</dbReference>
<dbReference type="SMART" id="SM01409">
    <property type="entry name" value="RNA_pol_Rpb6"/>
    <property type="match status" value="1"/>
</dbReference>
<organism evidence="12 13">
    <name type="scientific">Crenobacter intestini</name>
    <dbReference type="NCBI Taxonomy" id="2563443"/>
    <lineage>
        <taxon>Bacteria</taxon>
        <taxon>Pseudomonadati</taxon>
        <taxon>Pseudomonadota</taxon>
        <taxon>Betaproteobacteria</taxon>
        <taxon>Neisseriales</taxon>
        <taxon>Neisseriaceae</taxon>
        <taxon>Crenobacter</taxon>
    </lineage>
</organism>
<evidence type="ECO:0000256" key="10">
    <source>
        <dbReference type="ARBA" id="ARBA00048552"/>
    </source>
</evidence>
<evidence type="ECO:0000256" key="1">
    <source>
        <dbReference type="ARBA" id="ARBA00006711"/>
    </source>
</evidence>
<evidence type="ECO:0000313" key="12">
    <source>
        <dbReference type="EMBL" id="TIC84686.1"/>
    </source>
</evidence>
<dbReference type="GO" id="GO:0006351">
    <property type="term" value="P:DNA-templated transcription"/>
    <property type="evidence" value="ECO:0007669"/>
    <property type="project" value="UniProtKB-UniRule"/>
</dbReference>
<evidence type="ECO:0000256" key="6">
    <source>
        <dbReference type="ARBA" id="ARBA00022695"/>
    </source>
</evidence>
<dbReference type="Gene3D" id="3.90.940.10">
    <property type="match status" value="1"/>
</dbReference>
<evidence type="ECO:0000256" key="3">
    <source>
        <dbReference type="ARBA" id="ARBA00013725"/>
    </source>
</evidence>
<accession>A0A4T0V0N8</accession>
<keyword evidence="6 11" id="KW-0548">Nucleotidyltransferase</keyword>
<dbReference type="SUPFAM" id="SSF63562">
    <property type="entry name" value="RPB6/omega subunit-like"/>
    <property type="match status" value="1"/>
</dbReference>
<dbReference type="OrthoDB" id="9796300at2"/>
<evidence type="ECO:0000256" key="2">
    <source>
        <dbReference type="ARBA" id="ARBA00012418"/>
    </source>
</evidence>
<comment type="function">
    <text evidence="11">Promotes RNA polymerase assembly. Latches the N- and C-terminal regions of the beta' subunit thereby facilitating its interaction with the beta and alpha subunits.</text>
</comment>
<dbReference type="Pfam" id="PF01192">
    <property type="entry name" value="RNA_pol_Rpb6"/>
    <property type="match status" value="1"/>
</dbReference>
<dbReference type="GO" id="GO:0003677">
    <property type="term" value="F:DNA binding"/>
    <property type="evidence" value="ECO:0007669"/>
    <property type="project" value="UniProtKB-UniRule"/>
</dbReference>
<protein>
    <recommendedName>
        <fullName evidence="3 11">DNA-directed RNA polymerase subunit omega</fullName>
        <shortName evidence="11">RNAP omega subunit</shortName>
        <ecNumber evidence="2 11">2.7.7.6</ecNumber>
    </recommendedName>
    <alternativeName>
        <fullName evidence="9 11">RNA polymerase omega subunit</fullName>
    </alternativeName>
    <alternativeName>
        <fullName evidence="8 11">Transcriptase subunit omega</fullName>
    </alternativeName>
</protein>